<dbReference type="Proteomes" id="UP001214576">
    <property type="component" value="Unassembled WGS sequence"/>
</dbReference>
<accession>A0AAD4UH70</accession>
<keyword evidence="2" id="KW-1185">Reference proteome</keyword>
<name>A0AAD4UH70_OVIAM</name>
<evidence type="ECO:0000313" key="1">
    <source>
        <dbReference type="EMBL" id="KAI4544035.1"/>
    </source>
</evidence>
<proteinExistence type="predicted"/>
<evidence type="ECO:0000313" key="2">
    <source>
        <dbReference type="Proteomes" id="UP001214576"/>
    </source>
</evidence>
<comment type="caution">
    <text evidence="1">The sequence shown here is derived from an EMBL/GenBank/DDBJ whole genome shotgun (WGS) entry which is preliminary data.</text>
</comment>
<reference evidence="1" key="1">
    <citation type="submission" date="2022-03" db="EMBL/GenBank/DDBJ databases">
        <title>Genomic analyses of argali, domestic sheep and their hybrids provide insights into chromosomal evolution, heterosis and genetic basis of agronomic traits.</title>
        <authorList>
            <person name="Li M."/>
        </authorList>
    </citation>
    <scope>NUCLEOTIDE SEQUENCE</scope>
    <source>
        <strain evidence="1">CAU-MHL-2022a</strain>
        <tissue evidence="1">Skin</tissue>
    </source>
</reference>
<gene>
    <name evidence="1" type="ORF">MG293_004301</name>
</gene>
<organism evidence="1 2">
    <name type="scientific">Ovis ammon polii</name>
    <dbReference type="NCBI Taxonomy" id="230172"/>
    <lineage>
        <taxon>Eukaryota</taxon>
        <taxon>Metazoa</taxon>
        <taxon>Chordata</taxon>
        <taxon>Craniata</taxon>
        <taxon>Vertebrata</taxon>
        <taxon>Euteleostomi</taxon>
        <taxon>Mammalia</taxon>
        <taxon>Eutheria</taxon>
        <taxon>Laurasiatheria</taxon>
        <taxon>Artiodactyla</taxon>
        <taxon>Ruminantia</taxon>
        <taxon>Pecora</taxon>
        <taxon>Bovidae</taxon>
        <taxon>Caprinae</taxon>
        <taxon>Ovis</taxon>
    </lineage>
</organism>
<protein>
    <submittedName>
        <fullName evidence="1">Uncharacterized protein</fullName>
    </submittedName>
</protein>
<dbReference type="EMBL" id="JAKZEL010000004">
    <property type="protein sequence ID" value="KAI4544035.1"/>
    <property type="molecule type" value="Genomic_DNA"/>
</dbReference>
<sequence length="165" mass="18713">MEKKRENDAVLLVHFRRKMRESGHKMIRTESSAKLPTHVFQIKTDFKSIFDETLVTILLLKFKVYSVNVYQMHAMYQALECKRLVVSYGLALLDDDSGQGSSQVLTNPDWMLMPIALNQSSEELPGMLDVALLGVGSWEASVSFTGTTVEKKMKDKDIKIRTISP</sequence>
<dbReference type="AlphaFoldDB" id="A0AAD4UH70"/>